<name>A0ABU7BUG5_9TELE</name>
<comment type="caution">
    <text evidence="1">The sequence shown here is derived from an EMBL/GenBank/DDBJ whole genome shotgun (WGS) entry which is preliminary data.</text>
</comment>
<proteinExistence type="predicted"/>
<gene>
    <name evidence="1" type="ORF">ATANTOWER_025415</name>
</gene>
<protein>
    <submittedName>
        <fullName evidence="1">Uncharacterized protein</fullName>
    </submittedName>
</protein>
<evidence type="ECO:0000313" key="1">
    <source>
        <dbReference type="EMBL" id="MED6253259.1"/>
    </source>
</evidence>
<reference evidence="1 2" key="1">
    <citation type="submission" date="2021-07" db="EMBL/GenBank/DDBJ databases">
        <authorList>
            <person name="Palmer J.M."/>
        </authorList>
    </citation>
    <scope>NUCLEOTIDE SEQUENCE [LARGE SCALE GENOMIC DNA]</scope>
    <source>
        <strain evidence="1 2">AT_MEX2019</strain>
        <tissue evidence="1">Muscle</tissue>
    </source>
</reference>
<evidence type="ECO:0000313" key="2">
    <source>
        <dbReference type="Proteomes" id="UP001345963"/>
    </source>
</evidence>
<dbReference type="EMBL" id="JAHUTI010064887">
    <property type="protein sequence ID" value="MED6253259.1"/>
    <property type="molecule type" value="Genomic_DNA"/>
</dbReference>
<dbReference type="Proteomes" id="UP001345963">
    <property type="component" value="Unassembled WGS sequence"/>
</dbReference>
<sequence length="168" mass="18835">MHTSPASVKVRVHDLTIRKRLGTEFEGHNHCWSYNVCVMLHLTFKLTSIHPFSIPLLPYWVTGELVPISSSQWSRGGLQPGQVTCPSQGNTQDKQPCTHPFIAKGNIERPINLTVMCSDCGKKPEYPERTHSCKGRTCKLHAERPPAGSRTEDLAAMQQCYQRAVPLN</sequence>
<accession>A0ABU7BUG5</accession>
<organism evidence="1 2">
    <name type="scientific">Ataeniobius toweri</name>
    <dbReference type="NCBI Taxonomy" id="208326"/>
    <lineage>
        <taxon>Eukaryota</taxon>
        <taxon>Metazoa</taxon>
        <taxon>Chordata</taxon>
        <taxon>Craniata</taxon>
        <taxon>Vertebrata</taxon>
        <taxon>Euteleostomi</taxon>
        <taxon>Actinopterygii</taxon>
        <taxon>Neopterygii</taxon>
        <taxon>Teleostei</taxon>
        <taxon>Neoteleostei</taxon>
        <taxon>Acanthomorphata</taxon>
        <taxon>Ovalentaria</taxon>
        <taxon>Atherinomorphae</taxon>
        <taxon>Cyprinodontiformes</taxon>
        <taxon>Goodeidae</taxon>
        <taxon>Ataeniobius</taxon>
    </lineage>
</organism>
<keyword evidence="2" id="KW-1185">Reference proteome</keyword>